<dbReference type="Gene3D" id="3.80.10.10">
    <property type="entry name" value="Ribonuclease Inhibitor"/>
    <property type="match status" value="1"/>
</dbReference>
<dbReference type="InterPro" id="IPR001611">
    <property type="entry name" value="Leu-rich_rpt"/>
</dbReference>
<evidence type="ECO:0000256" key="5">
    <source>
        <dbReference type="ARBA" id="ARBA00012483"/>
    </source>
</evidence>
<evidence type="ECO:0000259" key="15">
    <source>
        <dbReference type="PROSITE" id="PS52053"/>
    </source>
</evidence>
<evidence type="ECO:0000256" key="8">
    <source>
        <dbReference type="ARBA" id="ARBA00022679"/>
    </source>
</evidence>
<comment type="similarity">
    <text evidence="4 14">Belongs to the LRR-containing bacterial E3 ligase family.</text>
</comment>
<evidence type="ECO:0000256" key="2">
    <source>
        <dbReference type="ARBA" id="ARBA00004192"/>
    </source>
</evidence>
<dbReference type="SUPFAM" id="SSF52058">
    <property type="entry name" value="L domain-like"/>
    <property type="match status" value="1"/>
</dbReference>
<name>A0AAU8RXJ4_PSEPU</name>
<dbReference type="GO" id="GO:0016567">
    <property type="term" value="P:protein ubiquitination"/>
    <property type="evidence" value="ECO:0007669"/>
    <property type="project" value="InterPro"/>
</dbReference>
<dbReference type="Pfam" id="PF13855">
    <property type="entry name" value="LRR_8"/>
    <property type="match status" value="1"/>
</dbReference>
<keyword evidence="7" id="KW-0433">Leucine-rich repeat</keyword>
<comment type="subcellular location">
    <subcellularLocation>
        <location evidence="2">Host cytoplasm</location>
    </subcellularLocation>
    <subcellularLocation>
        <location evidence="3">Secreted</location>
    </subcellularLocation>
</comment>
<dbReference type="PROSITE" id="PS52053">
    <property type="entry name" value="NEL"/>
    <property type="match status" value="1"/>
</dbReference>
<dbReference type="EC" id="2.3.2.27" evidence="5"/>
<keyword evidence="9" id="KW-0677">Repeat</keyword>
<evidence type="ECO:0000256" key="6">
    <source>
        <dbReference type="ARBA" id="ARBA00022525"/>
    </source>
</evidence>
<evidence type="ECO:0000256" key="14">
    <source>
        <dbReference type="PROSITE-ProRule" id="PRU01398"/>
    </source>
</evidence>
<dbReference type="InterPro" id="IPR032675">
    <property type="entry name" value="LRR_dom_sf"/>
</dbReference>
<feature type="active site" description="Glycyl thioester intermediate" evidence="14">
    <location>
        <position position="1237"/>
    </location>
</feature>
<evidence type="ECO:0000256" key="3">
    <source>
        <dbReference type="ARBA" id="ARBA00004613"/>
    </source>
</evidence>
<dbReference type="GO" id="GO:0005576">
    <property type="term" value="C:extracellular region"/>
    <property type="evidence" value="ECO:0007669"/>
    <property type="project" value="UniProtKB-SubCell"/>
</dbReference>
<gene>
    <name evidence="16" type="ORF">N805_12735</name>
</gene>
<dbReference type="InterPro" id="IPR051071">
    <property type="entry name" value="LRR-bact_E3_ubiq_ligases"/>
</dbReference>
<evidence type="ECO:0000256" key="4">
    <source>
        <dbReference type="ARBA" id="ARBA00009868"/>
    </source>
</evidence>
<evidence type="ECO:0000256" key="7">
    <source>
        <dbReference type="ARBA" id="ARBA00022614"/>
    </source>
</evidence>
<keyword evidence="8 14" id="KW-0808">Transferase</keyword>
<keyword evidence="11 14" id="KW-0832">Ubl conjugation</keyword>
<dbReference type="Proteomes" id="UP000033260">
    <property type="component" value="Chromosome"/>
</dbReference>
<keyword evidence="13 14" id="KW-1035">Host cytoplasm</keyword>
<evidence type="ECO:0000256" key="10">
    <source>
        <dbReference type="ARBA" id="ARBA00022786"/>
    </source>
</evidence>
<dbReference type="Pfam" id="PF14496">
    <property type="entry name" value="NEL"/>
    <property type="match status" value="1"/>
</dbReference>
<evidence type="ECO:0000256" key="1">
    <source>
        <dbReference type="ARBA" id="ARBA00000900"/>
    </source>
</evidence>
<keyword evidence="10 14" id="KW-0833">Ubl conjugation pathway</keyword>
<organism evidence="16 17">
    <name type="scientific">Pseudomonas putida S13.1.2</name>
    <dbReference type="NCBI Taxonomy" id="1384061"/>
    <lineage>
        <taxon>Bacteria</taxon>
        <taxon>Pseudomonadati</taxon>
        <taxon>Pseudomonadota</taxon>
        <taxon>Gammaproteobacteria</taxon>
        <taxon>Pseudomonadales</taxon>
        <taxon>Pseudomonadaceae</taxon>
        <taxon>Pseudomonas</taxon>
    </lineage>
</organism>
<keyword evidence="6 14" id="KW-0964">Secreted</keyword>
<accession>A0AAU8RXJ4</accession>
<evidence type="ECO:0000256" key="12">
    <source>
        <dbReference type="ARBA" id="ARBA00023026"/>
    </source>
</evidence>
<evidence type="ECO:0000256" key="13">
    <source>
        <dbReference type="ARBA" id="ARBA00023200"/>
    </source>
</evidence>
<dbReference type="PANTHER" id="PTHR47114">
    <property type="match status" value="1"/>
</dbReference>
<dbReference type="GO" id="GO:0061630">
    <property type="term" value="F:ubiquitin protein ligase activity"/>
    <property type="evidence" value="ECO:0007669"/>
    <property type="project" value="UniProtKB-EC"/>
</dbReference>
<evidence type="ECO:0000256" key="11">
    <source>
        <dbReference type="ARBA" id="ARBA00022843"/>
    </source>
</evidence>
<dbReference type="RefSeq" id="WP_019471077.1">
    <property type="nucleotide sequence ID" value="NZ_CP010979.1"/>
</dbReference>
<dbReference type="EMBL" id="CP010979">
    <property type="protein sequence ID" value="AJQ48036.1"/>
    <property type="molecule type" value="Genomic_DNA"/>
</dbReference>
<keyword evidence="12" id="KW-0843">Virulence</keyword>
<dbReference type="Gene3D" id="1.20.58.360">
    <property type="entry name" value="Shigella T3SS effector IpaH defines"/>
    <property type="match status" value="1"/>
</dbReference>
<dbReference type="PANTHER" id="PTHR47114:SF2">
    <property type="entry name" value="OLIGODENDROCYTE-MYELIN GLYCOPROTEIN"/>
    <property type="match status" value="1"/>
</dbReference>
<dbReference type="GO" id="GO:0030430">
    <property type="term" value="C:host cell cytoplasm"/>
    <property type="evidence" value="ECO:0007669"/>
    <property type="project" value="UniProtKB-SubCell"/>
</dbReference>
<feature type="domain" description="NEL" evidence="15">
    <location>
        <begin position="1150"/>
        <end position="1438"/>
    </location>
</feature>
<evidence type="ECO:0000313" key="17">
    <source>
        <dbReference type="Proteomes" id="UP000033260"/>
    </source>
</evidence>
<evidence type="ECO:0000256" key="9">
    <source>
        <dbReference type="ARBA" id="ARBA00022737"/>
    </source>
</evidence>
<reference evidence="16 17" key="1">
    <citation type="submission" date="2015-02" db="EMBL/GenBank/DDBJ databases">
        <title>Complete Genome Sequencing of Pseudomonas putida S13.1.2.</title>
        <authorList>
            <person name="Chong T.M."/>
            <person name="Chan K.G."/>
            <person name="Dessaux Y."/>
        </authorList>
    </citation>
    <scope>NUCLEOTIDE SEQUENCE [LARGE SCALE GENOMIC DNA]</scope>
    <source>
        <strain evidence="16 17">S13.1.2</strain>
    </source>
</reference>
<proteinExistence type="inferred from homology"/>
<comment type="catalytic activity">
    <reaction evidence="1">
        <text>S-ubiquitinyl-[E2 ubiquitin-conjugating enzyme]-L-cysteine + [acceptor protein]-L-lysine = [E2 ubiquitin-conjugating enzyme]-L-cysteine + N(6)-ubiquitinyl-[acceptor protein]-L-lysine.</text>
        <dbReference type="EC" id="2.3.2.27"/>
    </reaction>
</comment>
<protein>
    <recommendedName>
        <fullName evidence="5">RING-type E3 ubiquitin transferase</fullName>
        <ecNumber evidence="5">2.3.2.27</ecNumber>
    </recommendedName>
</protein>
<dbReference type="InterPro" id="IPR046673">
    <property type="entry name" value="ToxA_N"/>
</dbReference>
<sequence length="1438" mass="160349">MPTPAGSIDTFIASQLPAWLASASATRLVELHDCLREQQAVQQQVKALFDGLVPLDAFAAPLLQSALAERLVHLQDVRKAMLKIHVIERYPGSRPEAPPGVRERTLQHSLLAAALHNFSHGETRPPGLSDQSKLMDAQGNVLPMTGRAFAGLCRTLDLGGQYQAYLKAQLTAPGEAGQRVAMLLEQGQRHAFEAALRIAALKGEIDETARVQCLAAASIEQAAATPARPNALRVFGKRVRGAVAFELLHEGRVQGVLCWLPDDPHGAMTWHASWDALFQTLGRRFRLPGYREYFQRFISERDRERYTPALNRAVSQGGTLAPVVLDGRHEAIREPVFQHLRKLQLDALFDDARVLAVPTAVQDSAERDRRLHFYASAGLDLLGLASFYLPALGLPLLGIAALQVVEDVYEGYQDWQLGDRQGALEHAFSVAVNVAQTAVAAGAGAASERLLRRAPFVDALAPVRTAEGQYKLFDPQLEAYALSDDHTATGQYARIDDQYRLRTHQAAYRVAGDPFEGELHIQHPQRDGAYAPLLRHLGAGAWRHELETPQTWQGGELLRRLSSGLAEVDDQTASDVLLVTGYDEDRLRGLHLEEGEVPARLLDALQRRQLHEKFPRLQGAAFEQHFIEQQQVASPAVQVLQRDFPGLTARAADQLVQQTDELLVEQMVDQQRVPLALGEHARWLLRDSRLDRACAGLGQAEAINADTERLAFGLLGQWLSWPDTLRIELHEARSGALPLASMGAESATEVKVIAKGLHGYQALDGTGEPVHGASKDDSLMQALLWQLTDTQRQALGDVGQSAAQLAQALAKRACAQREELATLLGMAPVGGRVRPPVRLGDGRLGYPLSGRGESSTEALRQAIRRLFPGYTDAQVEDFIASAGHEGVTPWQRYFQFHEQSRLLDNTLRDWRRASAGPAQTVRRAWVSRVIRRAWQRQHRDTQGNYQLLIHGWRVGALPRLPEAVDFSHVARLTLRNMNLLEIEPGFLQRFSRVRNLDLRGNLLTAMPASIEHLVELVELNLAENHIVLTRDGSQRFAALHRLVSLDLHGNLLGRAPDVRALYRLRILNMRTTGLRELPIALLESPTLTLIDLRENSIGELPEAVLQLIRRDPSRVYLHGNPLSPRAIRQLRGLLDNQAAAVLPVRDHEQSLEDERLRYLNGVAPSDHGRRLAQWSNLAAQEGAQDLFRFFADFSRSGDFQRQPAQMSRRVWGIIEACELNGEVREAVFQQAAGPRSCADQMLLILSALEVRTLAAQRTVGLEGPYAMRPLLQFGRELFRLDQVDRIASRHIQQMHVTDPYMPVDEVEVHLAYRVGLADAFDLPGQPSTMNYGYVSGVSLHDLDVAKREVQLAENSEALSRSMAEREFWQQYLQRLHADRFEAMSGPFHERLEAIFDLRDQLSDQAFRDSVEGLQAERSAAERALYLDLTRQAYVRHPS</sequence>
<dbReference type="Pfam" id="PF20178">
    <property type="entry name" value="ToxA_N"/>
    <property type="match status" value="1"/>
</dbReference>
<evidence type="ECO:0000313" key="16">
    <source>
        <dbReference type="EMBL" id="AJQ48036.1"/>
    </source>
</evidence>
<dbReference type="InterPro" id="IPR029487">
    <property type="entry name" value="NEL_dom"/>
</dbReference>
<comment type="PTM">
    <text evidence="14">Ubiquitinated in the presence of host E1 ubiquitin-activating enzyme, E2 ubiquitin-conjugating enzyme and ubiquitin.</text>
</comment>